<gene>
    <name evidence="1" type="ORF">PEBR_19672</name>
</gene>
<name>A0A1S9RN67_PENBI</name>
<dbReference type="AlphaFoldDB" id="A0A1S9RN67"/>
<comment type="caution">
    <text evidence="1">The sequence shown here is derived from an EMBL/GenBank/DDBJ whole genome shotgun (WGS) entry which is preliminary data.</text>
</comment>
<protein>
    <submittedName>
        <fullName evidence="1">Uncharacterized protein</fullName>
    </submittedName>
</protein>
<dbReference type="EMBL" id="LJBN01000133">
    <property type="protein sequence ID" value="OOQ86806.1"/>
    <property type="molecule type" value="Genomic_DNA"/>
</dbReference>
<reference evidence="2" key="1">
    <citation type="submission" date="2015-09" db="EMBL/GenBank/DDBJ databases">
        <authorList>
            <person name="Fill T.P."/>
            <person name="Baretta J.F."/>
            <person name="de Almeida L.G."/>
            <person name="Rocha M."/>
            <person name="de Souza D.H."/>
            <person name="Malavazi I."/>
            <person name="Cerdeira L.T."/>
            <person name="Hong H."/>
            <person name="Samborskyy M."/>
            <person name="de Vasconcelos A.T."/>
            <person name="Leadlay P."/>
            <person name="Rodrigues-Filho E."/>
        </authorList>
    </citation>
    <scope>NUCLEOTIDE SEQUENCE [LARGE SCALE GENOMIC DNA]</scope>
    <source>
        <strain evidence="2">LaBioMMi 136</strain>
    </source>
</reference>
<evidence type="ECO:0000313" key="2">
    <source>
        <dbReference type="Proteomes" id="UP000190744"/>
    </source>
</evidence>
<accession>A0A1S9RN67</accession>
<proteinExistence type="predicted"/>
<evidence type="ECO:0000313" key="1">
    <source>
        <dbReference type="EMBL" id="OOQ86806.1"/>
    </source>
</evidence>
<sequence length="268" mass="30791">MELEENPEFNENPWENDDYGSLKMSMADLKHFITKSMVEMHASTYSLLRSETLLPLYHLLRDLLAEPGFMKEGGILGVHCSHAYPHASSQAQELLPKGLKGVDLAVYSVFKSLGIDTHILPVLRQKRDELMEDSAVEDMLKFLRDGEEFEPYFAQVPQILPLEPDLEKYWKMLYVSRRLYGTGKIIQFAKEKELEMDPGFSKIRREITLGPSCINTWLIQICMRRMKRSQEQSIGSGPHSSSQASPGYLNLQTRKWHFLTSHKAMSPP</sequence>
<organism evidence="1 2">
    <name type="scientific">Penicillium brasilianum</name>
    <dbReference type="NCBI Taxonomy" id="104259"/>
    <lineage>
        <taxon>Eukaryota</taxon>
        <taxon>Fungi</taxon>
        <taxon>Dikarya</taxon>
        <taxon>Ascomycota</taxon>
        <taxon>Pezizomycotina</taxon>
        <taxon>Eurotiomycetes</taxon>
        <taxon>Eurotiomycetidae</taxon>
        <taxon>Eurotiales</taxon>
        <taxon>Aspergillaceae</taxon>
        <taxon>Penicillium</taxon>
    </lineage>
</organism>
<dbReference type="Proteomes" id="UP000190744">
    <property type="component" value="Unassembled WGS sequence"/>
</dbReference>